<evidence type="ECO:0000313" key="2">
    <source>
        <dbReference type="Proteomes" id="UP000537989"/>
    </source>
</evidence>
<dbReference type="AlphaFoldDB" id="A0AAN6HIB3"/>
<evidence type="ECO:0000313" key="1">
    <source>
        <dbReference type="EMBL" id="KAF5243299.1"/>
    </source>
</evidence>
<dbReference type="EMBL" id="JAAMOD010000061">
    <property type="protein sequence ID" value="KAF5243299.1"/>
    <property type="molecule type" value="Genomic_DNA"/>
</dbReference>
<gene>
    <name evidence="1" type="ORF">FAUST_2867</name>
</gene>
<dbReference type="Proteomes" id="UP000537989">
    <property type="component" value="Unassembled WGS sequence"/>
</dbReference>
<keyword evidence="2" id="KW-1185">Reference proteome</keyword>
<sequence>MLRFTFSLWLVENARPSVIAFICNITEAKALKWLSDKEMAYLYGIAKAMNETVALRMDYIRTLKNNSLQTYKEILKLDVRVLHDASLKLHKRHRIMLRRALASSIESDKELKQLEDLSTYNDRTLSTGTHRTSKCPATDKAAINCGKNVDTIDQEMLIQKGAIQAGAVSAWGEIKVMIIMMHVGQQRYSVLREELVM</sequence>
<organism evidence="1 2">
    <name type="scientific">Fusarium austroamericanum</name>
    <dbReference type="NCBI Taxonomy" id="282268"/>
    <lineage>
        <taxon>Eukaryota</taxon>
        <taxon>Fungi</taxon>
        <taxon>Dikarya</taxon>
        <taxon>Ascomycota</taxon>
        <taxon>Pezizomycotina</taxon>
        <taxon>Sordariomycetes</taxon>
        <taxon>Hypocreomycetidae</taxon>
        <taxon>Hypocreales</taxon>
        <taxon>Nectriaceae</taxon>
        <taxon>Fusarium</taxon>
    </lineage>
</organism>
<name>A0AAN6HIB3_FUSAU</name>
<protein>
    <submittedName>
        <fullName evidence="1">Uncharacterized protein</fullName>
    </submittedName>
</protein>
<comment type="caution">
    <text evidence="1">The sequence shown here is derived from an EMBL/GenBank/DDBJ whole genome shotgun (WGS) entry which is preliminary data.</text>
</comment>
<proteinExistence type="predicted"/>
<reference evidence="1 2" key="1">
    <citation type="submission" date="2020-02" db="EMBL/GenBank/DDBJ databases">
        <title>Identification and distribution of gene clusters putatively required for synthesis of sphingolipid metabolism inhibitors in phylogenetically diverse species of the filamentous fungus Fusarium.</title>
        <authorList>
            <person name="Kim H.-S."/>
            <person name="Busman M."/>
            <person name="Brown D.W."/>
            <person name="Divon H."/>
            <person name="Uhlig S."/>
            <person name="Proctor R.H."/>
        </authorList>
    </citation>
    <scope>NUCLEOTIDE SEQUENCE [LARGE SCALE GENOMIC DNA]</scope>
    <source>
        <strain evidence="1 2">NRRL 2903</strain>
    </source>
</reference>
<accession>A0AAN6HIB3</accession>